<evidence type="ECO:0000313" key="4">
    <source>
        <dbReference type="Proteomes" id="UP000701853"/>
    </source>
</evidence>
<sequence length="258" mass="29593">MEGEIMNAHKTFKSTLNMMLMEEGTLVTAMKLSMAQIKRIDCQLVIKSSADKFFDAYKTKAQLMPKMSNQVIRDVKLVEGSGWDSEGSVNDKDRTIVYKLMEGEIMKAFKTWNSILNVMPMGEGSLVKWTMEFEKQNDDVPDPVMYGEFLTTWAKNVDTYLLNRHQTRPLYEAKSLSTTITTTNPNMDQIKRMECQVQIKSSADKFFDAYKTKAQLMPKMADQLVRDVKLLKGSGWNSEGSVRLWYMIARGKLINTNM</sequence>
<dbReference type="SMART" id="SM01037">
    <property type="entry name" value="Bet_v_1"/>
    <property type="match status" value="1"/>
</dbReference>
<dbReference type="Pfam" id="PF00407">
    <property type="entry name" value="Bet_v_1"/>
    <property type="match status" value="2"/>
</dbReference>
<dbReference type="GO" id="GO:0006952">
    <property type="term" value="P:defense response"/>
    <property type="evidence" value="ECO:0007669"/>
    <property type="project" value="InterPro"/>
</dbReference>
<evidence type="ECO:0000313" key="3">
    <source>
        <dbReference type="EMBL" id="KAG8500487.1"/>
    </source>
</evidence>
<evidence type="ECO:0000259" key="2">
    <source>
        <dbReference type="SMART" id="SM01037"/>
    </source>
</evidence>
<dbReference type="Proteomes" id="UP000701853">
    <property type="component" value="Chromosome 2"/>
</dbReference>
<keyword evidence="4" id="KW-1185">Reference proteome</keyword>
<dbReference type="PANTHER" id="PTHR31338">
    <property type="entry name" value="POLYKETIDE CYCLASE/DEHYDRASE AND LIPID TRANSPORT SUPERFAMILY PROTEIN"/>
    <property type="match status" value="1"/>
</dbReference>
<dbReference type="Gene3D" id="3.30.530.20">
    <property type="match status" value="3"/>
</dbReference>
<dbReference type="OrthoDB" id="1072116at2759"/>
<protein>
    <recommendedName>
        <fullName evidence="2">Bet v I/Major latex protein domain-containing protein</fullName>
    </recommendedName>
</protein>
<dbReference type="SUPFAM" id="SSF55961">
    <property type="entry name" value="Bet v1-like"/>
    <property type="match status" value="2"/>
</dbReference>
<organism evidence="3 4">
    <name type="scientific">Gossypium anomalum</name>
    <dbReference type="NCBI Taxonomy" id="47600"/>
    <lineage>
        <taxon>Eukaryota</taxon>
        <taxon>Viridiplantae</taxon>
        <taxon>Streptophyta</taxon>
        <taxon>Embryophyta</taxon>
        <taxon>Tracheophyta</taxon>
        <taxon>Spermatophyta</taxon>
        <taxon>Magnoliopsida</taxon>
        <taxon>eudicotyledons</taxon>
        <taxon>Gunneridae</taxon>
        <taxon>Pentapetalae</taxon>
        <taxon>rosids</taxon>
        <taxon>malvids</taxon>
        <taxon>Malvales</taxon>
        <taxon>Malvaceae</taxon>
        <taxon>Malvoideae</taxon>
        <taxon>Gossypium</taxon>
    </lineage>
</organism>
<gene>
    <name evidence="3" type="ORF">CXB51_004538</name>
</gene>
<dbReference type="AlphaFoldDB" id="A0A8J5ZK00"/>
<dbReference type="InterPro" id="IPR052006">
    <property type="entry name" value="MLP-like"/>
</dbReference>
<dbReference type="EMBL" id="JAHUZN010000002">
    <property type="protein sequence ID" value="KAG8500487.1"/>
    <property type="molecule type" value="Genomic_DNA"/>
</dbReference>
<evidence type="ECO:0000256" key="1">
    <source>
        <dbReference type="ARBA" id="ARBA00038242"/>
    </source>
</evidence>
<dbReference type="PANTHER" id="PTHR31338:SF16">
    <property type="entry name" value="POLYKETIDE CYCLASE_DEHYDRASE AND LIPID TRANSPORT SUPERFAMILY PROTEIN"/>
    <property type="match status" value="1"/>
</dbReference>
<dbReference type="InterPro" id="IPR000916">
    <property type="entry name" value="Bet_v_I/MLP"/>
</dbReference>
<proteinExistence type="inferred from homology"/>
<name>A0A8J5ZK00_9ROSI</name>
<comment type="caution">
    <text evidence="3">The sequence shown here is derived from an EMBL/GenBank/DDBJ whole genome shotgun (WGS) entry which is preliminary data.</text>
</comment>
<dbReference type="InterPro" id="IPR023393">
    <property type="entry name" value="START-like_dom_sf"/>
</dbReference>
<reference evidence="3 4" key="1">
    <citation type="journal article" date="2021" name="bioRxiv">
        <title>The Gossypium anomalum genome as a resource for cotton improvement and evolutionary analysis of hybrid incompatibility.</title>
        <authorList>
            <person name="Grover C.E."/>
            <person name="Yuan D."/>
            <person name="Arick M.A."/>
            <person name="Miller E.R."/>
            <person name="Hu G."/>
            <person name="Peterson D.G."/>
            <person name="Wendel J.F."/>
            <person name="Udall J.A."/>
        </authorList>
    </citation>
    <scope>NUCLEOTIDE SEQUENCE [LARGE SCALE GENOMIC DNA]</scope>
    <source>
        <strain evidence="3">JFW-Udall</strain>
        <tissue evidence="3">Leaf</tissue>
    </source>
</reference>
<feature type="domain" description="Bet v I/Major latex protein" evidence="2">
    <location>
        <begin position="33"/>
        <end position="164"/>
    </location>
</feature>
<comment type="similarity">
    <text evidence="1">Belongs to the MLP family.</text>
</comment>
<accession>A0A8J5ZK00</accession>